<keyword evidence="6" id="KW-0444">Lipid biosynthesis</keyword>
<dbReference type="Gene3D" id="1.20.120.1760">
    <property type="match status" value="1"/>
</dbReference>
<accession>A0A2N8HDX1</accession>
<feature type="transmembrane region" description="Helical" evidence="17">
    <location>
        <begin position="6"/>
        <end position="26"/>
    </location>
</feature>
<comment type="catalytic activity">
    <reaction evidence="14">
        <text>a CDP-1,2-diacyl-sn-glycerol + sn-glycerol 3-phosphate = a 1,2-diacyl-sn-glycero-3-phospho-(1'-sn-glycero-3'-phosphate) + CMP + H(+)</text>
        <dbReference type="Rhea" id="RHEA:12593"/>
        <dbReference type="ChEBI" id="CHEBI:15378"/>
        <dbReference type="ChEBI" id="CHEBI:57597"/>
        <dbReference type="ChEBI" id="CHEBI:58332"/>
        <dbReference type="ChEBI" id="CHEBI:60110"/>
        <dbReference type="ChEBI" id="CHEBI:60377"/>
        <dbReference type="EC" id="2.7.8.5"/>
    </reaction>
</comment>
<evidence type="ECO:0000256" key="6">
    <source>
        <dbReference type="ARBA" id="ARBA00022516"/>
    </source>
</evidence>
<feature type="transmembrane region" description="Helical" evidence="17">
    <location>
        <begin position="74"/>
        <end position="98"/>
    </location>
</feature>
<keyword evidence="9 17" id="KW-1133">Transmembrane helix</keyword>
<evidence type="ECO:0000256" key="16">
    <source>
        <dbReference type="RuleBase" id="RU003750"/>
    </source>
</evidence>
<gene>
    <name evidence="18" type="primary">pgsA</name>
    <name evidence="18" type="ORF">CXU22_05775</name>
</gene>
<evidence type="ECO:0000256" key="12">
    <source>
        <dbReference type="ARBA" id="ARBA00023209"/>
    </source>
</evidence>
<keyword evidence="10" id="KW-0443">Lipid metabolism</keyword>
<dbReference type="OrthoDB" id="9796672at2"/>
<dbReference type="InterPro" id="IPR050324">
    <property type="entry name" value="CDP-alcohol_PTase-I"/>
</dbReference>
<dbReference type="InterPro" id="IPR004570">
    <property type="entry name" value="Phosphatidylglycerol_P_synth"/>
</dbReference>
<comment type="similarity">
    <text evidence="3 16">Belongs to the CDP-alcohol phosphatidyltransferase class-I family.</text>
</comment>
<evidence type="ECO:0000256" key="4">
    <source>
        <dbReference type="ARBA" id="ARBA00013170"/>
    </source>
</evidence>
<evidence type="ECO:0000256" key="11">
    <source>
        <dbReference type="ARBA" id="ARBA00023136"/>
    </source>
</evidence>
<reference evidence="18 19" key="1">
    <citation type="journal article" date="2017" name="BMC Genomics">
        <title>Genome sequencing of 39 Akkermansia muciniphila isolates reveals its population structure, genomic and functional diverisity, and global distribution in mammalian gut microbiotas.</title>
        <authorList>
            <person name="Guo X."/>
            <person name="Li S."/>
            <person name="Zhang J."/>
            <person name="Wu F."/>
            <person name="Li X."/>
            <person name="Wu D."/>
            <person name="Zhang M."/>
            <person name="Ou Z."/>
            <person name="Jie Z."/>
            <person name="Yan Q."/>
            <person name="Li P."/>
            <person name="Yi J."/>
            <person name="Peng Y."/>
        </authorList>
    </citation>
    <scope>NUCLEOTIDE SEQUENCE [LARGE SCALE GENOMIC DNA]</scope>
    <source>
        <strain evidence="18 19">GP24</strain>
    </source>
</reference>
<keyword evidence="12" id="KW-0594">Phospholipid biosynthesis</keyword>
<evidence type="ECO:0000256" key="8">
    <source>
        <dbReference type="ARBA" id="ARBA00022692"/>
    </source>
</evidence>
<dbReference type="RefSeq" id="WP_102713480.1">
    <property type="nucleotide sequence ID" value="NZ_PJKA01000010.1"/>
</dbReference>
<dbReference type="AlphaFoldDB" id="A0A2N8HDX1"/>
<evidence type="ECO:0000256" key="2">
    <source>
        <dbReference type="ARBA" id="ARBA00005042"/>
    </source>
</evidence>
<evidence type="ECO:0000256" key="13">
    <source>
        <dbReference type="ARBA" id="ARBA00023264"/>
    </source>
</evidence>
<organism evidence="18 19">
    <name type="scientific">Akkermansia muciniphila</name>
    <dbReference type="NCBI Taxonomy" id="239935"/>
    <lineage>
        <taxon>Bacteria</taxon>
        <taxon>Pseudomonadati</taxon>
        <taxon>Verrucomicrobiota</taxon>
        <taxon>Verrucomicrobiia</taxon>
        <taxon>Verrucomicrobiales</taxon>
        <taxon>Akkermansiaceae</taxon>
        <taxon>Akkermansia</taxon>
    </lineage>
</organism>
<evidence type="ECO:0000256" key="14">
    <source>
        <dbReference type="ARBA" id="ARBA00048586"/>
    </source>
</evidence>
<feature type="transmembrane region" description="Helical" evidence="17">
    <location>
        <begin position="33"/>
        <end position="54"/>
    </location>
</feature>
<dbReference type="GO" id="GO:0008444">
    <property type="term" value="F:CDP-diacylglycerol-glycerol-3-phosphate 3-phosphatidyltransferase activity"/>
    <property type="evidence" value="ECO:0007669"/>
    <property type="project" value="UniProtKB-UniRule"/>
</dbReference>
<evidence type="ECO:0000256" key="7">
    <source>
        <dbReference type="ARBA" id="ARBA00022679"/>
    </source>
</evidence>
<evidence type="ECO:0000256" key="9">
    <source>
        <dbReference type="ARBA" id="ARBA00022989"/>
    </source>
</evidence>
<sequence length="202" mass="22167">MLNLPNAITLTRIALVVVFTAAVSIADQYSWGYLAALVTFILAACTDWLDGYLARRLNQVTTFGKLIDPLADKIAVSAAFIYLTGVGLCPVWVTILIISREFLVTGLRQIAQDHGVIIPAGTSGKWKTAFQLAFCIASLLALTWMHTPEYLPSFLDQLAALCLWYGSGASNFLYQFTLWGSIILTVYSGAVYCVGARKFLQR</sequence>
<dbReference type="Pfam" id="PF01066">
    <property type="entry name" value="CDP-OH_P_transf"/>
    <property type="match status" value="1"/>
</dbReference>
<keyword evidence="8 17" id="KW-0812">Transmembrane</keyword>
<dbReference type="Proteomes" id="UP000236000">
    <property type="component" value="Unassembled WGS sequence"/>
</dbReference>
<evidence type="ECO:0000256" key="1">
    <source>
        <dbReference type="ARBA" id="ARBA00004141"/>
    </source>
</evidence>
<keyword evidence="7 16" id="KW-0808">Transferase</keyword>
<evidence type="ECO:0000256" key="17">
    <source>
        <dbReference type="SAM" id="Phobius"/>
    </source>
</evidence>
<evidence type="ECO:0000313" key="19">
    <source>
        <dbReference type="Proteomes" id="UP000236000"/>
    </source>
</evidence>
<dbReference type="GO" id="GO:0016020">
    <property type="term" value="C:membrane"/>
    <property type="evidence" value="ECO:0007669"/>
    <property type="project" value="UniProtKB-SubCell"/>
</dbReference>
<evidence type="ECO:0000256" key="10">
    <source>
        <dbReference type="ARBA" id="ARBA00023098"/>
    </source>
</evidence>
<protein>
    <recommendedName>
        <fullName evidence="5 15">CDP-diacylglycerol--glycerol-3-phosphate 3-phosphatidyltransferase</fullName>
        <ecNumber evidence="4 15">2.7.8.5</ecNumber>
    </recommendedName>
</protein>
<evidence type="ECO:0000256" key="3">
    <source>
        <dbReference type="ARBA" id="ARBA00010441"/>
    </source>
</evidence>
<proteinExistence type="inferred from homology"/>
<evidence type="ECO:0000256" key="15">
    <source>
        <dbReference type="NCBIfam" id="TIGR00560"/>
    </source>
</evidence>
<dbReference type="NCBIfam" id="TIGR00560">
    <property type="entry name" value="pgsA"/>
    <property type="match status" value="1"/>
</dbReference>
<name>A0A2N8HDX1_9BACT</name>
<dbReference type="PANTHER" id="PTHR14269">
    <property type="entry name" value="CDP-DIACYLGLYCEROL--GLYCEROL-3-PHOSPHATE 3-PHOSPHATIDYLTRANSFERASE-RELATED"/>
    <property type="match status" value="1"/>
</dbReference>
<dbReference type="InterPro" id="IPR048254">
    <property type="entry name" value="CDP_ALCOHOL_P_TRANSF_CS"/>
</dbReference>
<dbReference type="GO" id="GO:0046474">
    <property type="term" value="P:glycerophospholipid biosynthetic process"/>
    <property type="evidence" value="ECO:0007669"/>
    <property type="project" value="TreeGrafter"/>
</dbReference>
<dbReference type="EMBL" id="PJKA01000010">
    <property type="protein sequence ID" value="PNC18145.1"/>
    <property type="molecule type" value="Genomic_DNA"/>
</dbReference>
<evidence type="ECO:0000256" key="5">
    <source>
        <dbReference type="ARBA" id="ARBA00014944"/>
    </source>
</evidence>
<feature type="transmembrane region" description="Helical" evidence="17">
    <location>
        <begin position="172"/>
        <end position="194"/>
    </location>
</feature>
<dbReference type="InterPro" id="IPR000462">
    <property type="entry name" value="CDP-OH_P_trans"/>
</dbReference>
<dbReference type="PANTHER" id="PTHR14269:SF62">
    <property type="entry name" value="CDP-DIACYLGLYCEROL--GLYCEROL-3-PHOSPHATE 3-PHOSPHATIDYLTRANSFERASE 1, CHLOROPLASTIC"/>
    <property type="match status" value="1"/>
</dbReference>
<keyword evidence="11 17" id="KW-0472">Membrane</keyword>
<keyword evidence="13" id="KW-1208">Phospholipid metabolism</keyword>
<dbReference type="PIRSF" id="PIRSF000847">
    <property type="entry name" value="Phos_ph_gly_syn"/>
    <property type="match status" value="1"/>
</dbReference>
<comment type="caution">
    <text evidence="18">The sequence shown here is derived from an EMBL/GenBank/DDBJ whole genome shotgun (WGS) entry which is preliminary data.</text>
</comment>
<comment type="pathway">
    <text evidence="2">Phospholipid metabolism; phosphatidylglycerol biosynthesis; phosphatidylglycerol from CDP-diacylglycerol: step 1/2.</text>
</comment>
<dbReference type="EC" id="2.7.8.5" evidence="4 15"/>
<dbReference type="PROSITE" id="PS00379">
    <property type="entry name" value="CDP_ALCOHOL_P_TRANSF"/>
    <property type="match status" value="1"/>
</dbReference>
<dbReference type="InterPro" id="IPR043130">
    <property type="entry name" value="CDP-OH_PTrfase_TM_dom"/>
</dbReference>
<comment type="subcellular location">
    <subcellularLocation>
        <location evidence="1">Membrane</location>
        <topology evidence="1">Multi-pass membrane protein</topology>
    </subcellularLocation>
</comment>
<evidence type="ECO:0000313" key="18">
    <source>
        <dbReference type="EMBL" id="PNC18145.1"/>
    </source>
</evidence>